<dbReference type="PROSITE" id="PS50082">
    <property type="entry name" value="WD_REPEATS_2"/>
    <property type="match status" value="1"/>
</dbReference>
<name>A0A835UI62_VANPL</name>
<evidence type="ECO:0000313" key="3">
    <source>
        <dbReference type="Proteomes" id="UP000639772"/>
    </source>
</evidence>
<dbReference type="InterPro" id="IPR015943">
    <property type="entry name" value="WD40/YVTN_repeat-like_dom_sf"/>
</dbReference>
<dbReference type="PANTHER" id="PTHR19855">
    <property type="entry name" value="WD40 REPEAT PROTEIN 12, 37"/>
    <property type="match status" value="1"/>
</dbReference>
<sequence>MEEGFAIAASQPLGCTVRAIAVDAKLLVAGGTDAFIQFWNAIDGNPHLFDITGSMSHGLECRLWGHHGPITCLALDSTRIYSGSWDMSVRIWDRIKFKCIETLKHRDWVWDLVPRGSTIASSAGIGVYIWDISNGNLLDFIHNAHDGNTYALARSYIGDLLFTGGENGDIHMYKITSGCGEIDIKPCGYWKPHGNSVHSLAFEFPWLVSCSSDGRLALINVRKILKSNQNSCGIKQATTICSSSSIEPPQRMLHGFGNGLFSVAIGADRIICGGEEGVVRIWNFSQALEIEERIHALRRIRLEQRMRRRRKQIEMNGKGVISDQISVVLRRAQRNGFLHGKRRDQKS</sequence>
<evidence type="ECO:0000256" key="1">
    <source>
        <dbReference type="PROSITE-ProRule" id="PRU00221"/>
    </source>
</evidence>
<proteinExistence type="predicted"/>
<dbReference type="InterPro" id="IPR036322">
    <property type="entry name" value="WD40_repeat_dom_sf"/>
</dbReference>
<accession>A0A835UI62</accession>
<keyword evidence="1" id="KW-0853">WD repeat</keyword>
<dbReference type="Pfam" id="PF00400">
    <property type="entry name" value="WD40"/>
    <property type="match status" value="1"/>
</dbReference>
<organism evidence="2 3">
    <name type="scientific">Vanilla planifolia</name>
    <name type="common">Vanilla</name>
    <dbReference type="NCBI Taxonomy" id="51239"/>
    <lineage>
        <taxon>Eukaryota</taxon>
        <taxon>Viridiplantae</taxon>
        <taxon>Streptophyta</taxon>
        <taxon>Embryophyta</taxon>
        <taxon>Tracheophyta</taxon>
        <taxon>Spermatophyta</taxon>
        <taxon>Magnoliopsida</taxon>
        <taxon>Liliopsida</taxon>
        <taxon>Asparagales</taxon>
        <taxon>Orchidaceae</taxon>
        <taxon>Vanilloideae</taxon>
        <taxon>Vanilleae</taxon>
        <taxon>Vanilla</taxon>
    </lineage>
</organism>
<dbReference type="InterPro" id="IPR001680">
    <property type="entry name" value="WD40_rpt"/>
</dbReference>
<dbReference type="OrthoDB" id="190105at2759"/>
<dbReference type="EMBL" id="JADCNM010000011">
    <property type="protein sequence ID" value="KAG0462308.1"/>
    <property type="molecule type" value="Genomic_DNA"/>
</dbReference>
<gene>
    <name evidence="2" type="ORF">HPP92_020784</name>
</gene>
<dbReference type="SUPFAM" id="SSF50978">
    <property type="entry name" value="WD40 repeat-like"/>
    <property type="match status" value="1"/>
</dbReference>
<dbReference type="Gene3D" id="2.130.10.10">
    <property type="entry name" value="YVTN repeat-like/Quinoprotein amine dehydrogenase"/>
    <property type="match status" value="1"/>
</dbReference>
<feature type="repeat" description="WD" evidence="1">
    <location>
        <begin position="63"/>
        <end position="93"/>
    </location>
</feature>
<dbReference type="PROSITE" id="PS50294">
    <property type="entry name" value="WD_REPEATS_REGION"/>
    <property type="match status" value="1"/>
</dbReference>
<reference evidence="2 3" key="1">
    <citation type="journal article" date="2020" name="Nat. Food">
        <title>A phased Vanilla planifolia genome enables genetic improvement of flavour and production.</title>
        <authorList>
            <person name="Hasing T."/>
            <person name="Tang H."/>
            <person name="Brym M."/>
            <person name="Khazi F."/>
            <person name="Huang T."/>
            <person name="Chambers A.H."/>
        </authorList>
    </citation>
    <scope>NUCLEOTIDE SEQUENCE [LARGE SCALE GENOMIC DNA]</scope>
    <source>
        <tissue evidence="2">Leaf</tissue>
    </source>
</reference>
<dbReference type="PANTHER" id="PTHR19855:SF19">
    <property type="entry name" value="OS04G0619700 PROTEIN"/>
    <property type="match status" value="1"/>
</dbReference>
<dbReference type="Proteomes" id="UP000639772">
    <property type="component" value="Chromosome 11"/>
</dbReference>
<dbReference type="AlphaFoldDB" id="A0A835UI62"/>
<comment type="caution">
    <text evidence="2">The sequence shown here is derived from an EMBL/GenBank/DDBJ whole genome shotgun (WGS) entry which is preliminary data.</text>
</comment>
<evidence type="ECO:0000313" key="2">
    <source>
        <dbReference type="EMBL" id="KAG0462308.1"/>
    </source>
</evidence>
<dbReference type="SMART" id="SM00320">
    <property type="entry name" value="WD40"/>
    <property type="match status" value="6"/>
</dbReference>
<protein>
    <submittedName>
        <fullName evidence="2">Uncharacterized protein</fullName>
    </submittedName>
</protein>